<keyword evidence="2" id="KW-1185">Reference proteome</keyword>
<evidence type="ECO:0000313" key="1">
    <source>
        <dbReference type="EMBL" id="GAT12676.1"/>
    </source>
</evidence>
<dbReference type="InterPro" id="IPR036249">
    <property type="entry name" value="Thioredoxin-like_sf"/>
</dbReference>
<dbReference type="SUPFAM" id="SSF52833">
    <property type="entry name" value="Thioredoxin-like"/>
    <property type="match status" value="1"/>
</dbReference>
<sequence>MVAKEKDLMRARDALAAQRRRMPWMAVDNAYTFDGPQGKVSLLDLFDGRRQLLVYRAFIEPGTGDGDVPGHPGWPEHGCVGCSLMADHVPNLAHLNARDTTLVYVSRATQPDLQRMKTKMGWGHIPWYTITDDFDQDFGVKDWHGTNVFIRDDENRVYRTYFINGRGDEAFVNTWNLLDVTPLGRQETWEDSPEGYPQGPPYEWWSWHDTYDQTP</sequence>
<organism evidence="1 2">
    <name type="scientific">Mycolicibacterium novocastrense</name>
    <name type="common">Mycobacterium novocastrense</name>
    <dbReference type="NCBI Taxonomy" id="59813"/>
    <lineage>
        <taxon>Bacteria</taxon>
        <taxon>Bacillati</taxon>
        <taxon>Actinomycetota</taxon>
        <taxon>Actinomycetes</taxon>
        <taxon>Mycobacteriales</taxon>
        <taxon>Mycobacteriaceae</taxon>
        <taxon>Mycolicibacterium</taxon>
    </lineage>
</organism>
<evidence type="ECO:0000313" key="2">
    <source>
        <dbReference type="Proteomes" id="UP000069773"/>
    </source>
</evidence>
<protein>
    <recommendedName>
        <fullName evidence="3">CalU12 protein</fullName>
    </recommendedName>
</protein>
<reference evidence="1 2" key="1">
    <citation type="journal article" date="2016" name="Genome Announc.">
        <title>Draft Genome Sequences of Five Rapidly Growing Mycobacterium Species, M. thermoresistibile, M. fortuitum subsp. acetamidolyticum, M. canariasense, M. brisbanense, and M. novocastrense.</title>
        <authorList>
            <person name="Katahira K."/>
            <person name="Ogura Y."/>
            <person name="Gotoh Y."/>
            <person name="Hayashi T."/>
        </authorList>
    </citation>
    <scope>NUCLEOTIDE SEQUENCE [LARGE SCALE GENOMIC DNA]</scope>
    <source>
        <strain evidence="1 2">JCM18114</strain>
    </source>
</reference>
<dbReference type="InterPro" id="IPR010296">
    <property type="entry name" value="DUF899_thioredox"/>
</dbReference>
<dbReference type="Pfam" id="PF05988">
    <property type="entry name" value="DUF899"/>
    <property type="match status" value="1"/>
</dbReference>
<name>A0ABQ0KSV9_MYCNV</name>
<dbReference type="Proteomes" id="UP000069773">
    <property type="component" value="Unassembled WGS sequence"/>
</dbReference>
<accession>A0ABQ0KSV9</accession>
<gene>
    <name evidence="1" type="ORF">RMCN_5809</name>
</gene>
<proteinExistence type="predicted"/>
<comment type="caution">
    <text evidence="1">The sequence shown here is derived from an EMBL/GenBank/DDBJ whole genome shotgun (WGS) entry which is preliminary data.</text>
</comment>
<dbReference type="EMBL" id="BCTA01000096">
    <property type="protein sequence ID" value="GAT12676.1"/>
    <property type="molecule type" value="Genomic_DNA"/>
</dbReference>
<evidence type="ECO:0008006" key="3">
    <source>
        <dbReference type="Google" id="ProtNLM"/>
    </source>
</evidence>